<feature type="region of interest" description="Disordered" evidence="1">
    <location>
        <begin position="306"/>
        <end position="359"/>
    </location>
</feature>
<evidence type="ECO:0000259" key="2">
    <source>
        <dbReference type="Pfam" id="PF00775"/>
    </source>
</evidence>
<protein>
    <submittedName>
        <fullName evidence="3">3,4-dioxygenase subunit beta</fullName>
    </submittedName>
</protein>
<dbReference type="InterPro" id="IPR000627">
    <property type="entry name" value="Intradiol_dOase_C"/>
</dbReference>
<dbReference type="PANTHER" id="PTHR34315">
    <property type="match status" value="1"/>
</dbReference>
<proteinExistence type="predicted"/>
<keyword evidence="4" id="KW-1185">Reference proteome</keyword>
<dbReference type="InterPro" id="IPR006311">
    <property type="entry name" value="TAT_signal"/>
</dbReference>
<dbReference type="EMBL" id="JBAHVJ010000007">
    <property type="protein sequence ID" value="MEJ4100258.1"/>
    <property type="molecule type" value="Genomic_DNA"/>
</dbReference>
<dbReference type="Pfam" id="PF00775">
    <property type="entry name" value="Dioxygenase_C"/>
    <property type="match status" value="1"/>
</dbReference>
<feature type="region of interest" description="Disordered" evidence="1">
    <location>
        <begin position="74"/>
        <end position="119"/>
    </location>
</feature>
<evidence type="ECO:0000313" key="4">
    <source>
        <dbReference type="Proteomes" id="UP001359781"/>
    </source>
</evidence>
<dbReference type="Gene3D" id="2.60.130.10">
    <property type="entry name" value="Aromatic compound dioxygenase"/>
    <property type="match status" value="1"/>
</dbReference>
<dbReference type="Proteomes" id="UP001359781">
    <property type="component" value="Unassembled WGS sequence"/>
</dbReference>
<dbReference type="PANTHER" id="PTHR34315:SF1">
    <property type="entry name" value="INTRADIOL RING-CLEAVAGE DIOXYGENASES DOMAIN-CONTAINING PROTEIN-RELATED"/>
    <property type="match status" value="1"/>
</dbReference>
<feature type="compositionally biased region" description="Pro residues" evidence="1">
    <location>
        <begin position="339"/>
        <end position="359"/>
    </location>
</feature>
<gene>
    <name evidence="3" type="ORF">V5S96_07810</name>
</gene>
<dbReference type="InterPro" id="IPR015889">
    <property type="entry name" value="Intradiol_dOase_core"/>
</dbReference>
<accession>A0ABU8NZR0</accession>
<feature type="region of interest" description="Disordered" evidence="1">
    <location>
        <begin position="1"/>
        <end position="20"/>
    </location>
</feature>
<evidence type="ECO:0000256" key="1">
    <source>
        <dbReference type="SAM" id="MobiDB-lite"/>
    </source>
</evidence>
<name>A0ABU8NZR0_9CORY</name>
<evidence type="ECO:0000313" key="3">
    <source>
        <dbReference type="EMBL" id="MEJ4100258.1"/>
    </source>
</evidence>
<dbReference type="PROSITE" id="PS51318">
    <property type="entry name" value="TAT"/>
    <property type="match status" value="1"/>
</dbReference>
<comment type="caution">
    <text evidence="3">The sequence shown here is derived from an EMBL/GenBank/DDBJ whole genome shotgun (WGS) entry which is preliminary data.</text>
</comment>
<dbReference type="RefSeq" id="WP_337890507.1">
    <property type="nucleotide sequence ID" value="NZ_JBAHVI010000007.1"/>
</dbReference>
<reference evidence="3 4" key="1">
    <citation type="submission" date="2024-02" db="EMBL/GenBank/DDBJ databases">
        <title>Whole genome sequencing and characterization of Corynebacterium isolated from the ocular surface of dry eye disease sufferers.</title>
        <authorList>
            <person name="Naqvi M."/>
        </authorList>
    </citation>
    <scope>NUCLEOTIDE SEQUENCE [LARGE SCALE GENOMIC DNA]</scope>
    <source>
        <strain evidence="3 4">PCRF</strain>
    </source>
</reference>
<sequence length="359" mass="37155">MFRFRPYPSAEDRGPAADGEVHRFEGRRLDRQNEGPEDQGLAFDLGTVLSRRRLLGGLGLGAGALALAACAPGSESSESSQQASSTAAGNAGAAVPEEMNTKTAGPYPGDGSNGPDVLDITGVERSDIRSSIGGGATADGVPLTVRLNLIDLSKNNAPYAGAAVYIWHCDAEGRYSMYDDALLEETYLRGMQMADSNGAVTFQTIVPGCYAGRWPHIHFEVFPDSASITEVNNNVLTSQLVVPEEVARACYSDSRYAGSAENFSQISLDTDNVFSDGWDDQVPAVSGSAQGGYTLTIDVAIDPTTEQQMSNPAPMPGQGGPGGEGGPGGPGGPDDTAPQGPPPSGANPPSGRPPQPPQG</sequence>
<feature type="domain" description="Intradiol ring-cleavage dioxygenases" evidence="2">
    <location>
        <begin position="115"/>
        <end position="212"/>
    </location>
</feature>
<organism evidence="3 4">
    <name type="scientific">Corynebacterium mastitidis</name>
    <dbReference type="NCBI Taxonomy" id="161890"/>
    <lineage>
        <taxon>Bacteria</taxon>
        <taxon>Bacillati</taxon>
        <taxon>Actinomycetota</taxon>
        <taxon>Actinomycetes</taxon>
        <taxon>Mycobacteriales</taxon>
        <taxon>Corynebacteriaceae</taxon>
        <taxon>Corynebacterium</taxon>
    </lineage>
</organism>
<feature type="compositionally biased region" description="Basic and acidic residues" evidence="1">
    <location>
        <begin position="10"/>
        <end position="20"/>
    </location>
</feature>
<feature type="compositionally biased region" description="Gly residues" evidence="1">
    <location>
        <begin position="317"/>
        <end position="332"/>
    </location>
</feature>
<feature type="compositionally biased region" description="Low complexity" evidence="1">
    <location>
        <begin position="74"/>
        <end position="94"/>
    </location>
</feature>
<dbReference type="SUPFAM" id="SSF49482">
    <property type="entry name" value="Aromatic compound dioxygenase"/>
    <property type="match status" value="1"/>
</dbReference>